<name>A0A4Q1DDA9_9BACT</name>
<accession>A0A4Q1DDA9</accession>
<sequence>MDASGEFEAAIINADGQAFASRQQMSMDLINSLPAWASKYIPLTFNYYDNYDWTNKRYDPTNNNKLGIGSNSYGEPLPATTMEQVTGLLTGGRVRVLEDPNDLDKGAWLETANFYDSKDRLVQVQSANYKGGVDVTTSRYDFAGKQISNYIVHNNPSGNTSNRIYTEMDYDHGGRLVEVRKMLNDNNETRRVLAHQKYDELGQLKRKELGQQAMEDNRSIATGFLETQDYTYNIRGWLKGLNWEGYNQQGARSAVKADRWFGLDLNYDWGYDQDQYNGNIAGIRWQSKGDEAERSYGYTYDNASRLLKADFLQRKDDTWGIKTAAGTGIDFSVKMGDGNNYNTAYDANGNIKQMQQWGLITGGTNAQIDDLQYHYFEDTYRSNKLRAVADLVITKFGLGDFADKNTGSDDYGYDANGNMVTDKNKGLDGRTGNALSAGTDAIIYNHLNLPWQISVKQEGSNVLKGTITYIYDATGNKLEKRVSEQPSEGNGHAEKHTYTTYLAGHVYENNVLQFFSQEEGRIRPKRNGDNGETTGVYYYDYFLKDHLGNIRMVLTDEHQTDSYPVASLESATLDNEKLYYDIPSDSRVTAGSVNYPYADANSYVERLNGIGFKTGTSIILKVMAGDKVNISANSWYGQSPSANTPSGLSIANLVASLAGGISGAGAGSHSALQLQQGGNLENGLTSFLSEMVNSDYANNGAGKPKAYLNYVLFDEQLNAVITGDGKNSGVSAVGVAGESYPHIIAGRPITRNGYLYIFVSNETQGTNVVFDNLQVTHIRGALSEDTHYYPSGLTMAGISSRAAGKLQNRLKYNGKELQNEEFSDGSGVDWYDYGARMYDQQIGRWHAIDLAAEKMRRHSPYNYAFDNPILFIDPDGMAPFTDYYNLNGKKVKSSDDGKTDKVLVLTNSKKEGDVNAAIESGYLLNNPTNELSSKLEESYTKTEEKGNESYFEVGKQGGLSKIVESKKGLVSYTDRAEARRDLISKGETYSLDAHTHPLEKDGDGNITTVGTPSPSETDKKGATATPSIVLGYQQQILPADPDKPNGEKKVDTFRVIGFYNSNGSIITKKFSEFQEAIKTINKK</sequence>
<keyword evidence="3" id="KW-1185">Reference proteome</keyword>
<organism evidence="2 3">
    <name type="scientific">Filimonas effusa</name>
    <dbReference type="NCBI Taxonomy" id="2508721"/>
    <lineage>
        <taxon>Bacteria</taxon>
        <taxon>Pseudomonadati</taxon>
        <taxon>Bacteroidota</taxon>
        <taxon>Chitinophagia</taxon>
        <taxon>Chitinophagales</taxon>
        <taxon>Chitinophagaceae</taxon>
        <taxon>Filimonas</taxon>
    </lineage>
</organism>
<protein>
    <recommendedName>
        <fullName evidence="4">RHS repeat-associated core domain-containing protein</fullName>
    </recommendedName>
</protein>
<gene>
    <name evidence="2" type="ORF">ESB13_00740</name>
</gene>
<proteinExistence type="predicted"/>
<dbReference type="Gene3D" id="2.180.10.10">
    <property type="entry name" value="RHS repeat-associated core"/>
    <property type="match status" value="2"/>
</dbReference>
<dbReference type="AlphaFoldDB" id="A0A4Q1DDA9"/>
<evidence type="ECO:0008006" key="4">
    <source>
        <dbReference type="Google" id="ProtNLM"/>
    </source>
</evidence>
<reference evidence="2 3" key="1">
    <citation type="submission" date="2019-01" db="EMBL/GenBank/DDBJ databases">
        <title>Filimonas sp. strain TTM-71.</title>
        <authorList>
            <person name="Chen W.-M."/>
        </authorList>
    </citation>
    <scope>NUCLEOTIDE SEQUENCE [LARGE SCALE GENOMIC DNA]</scope>
    <source>
        <strain evidence="2 3">TTM-71</strain>
    </source>
</reference>
<feature type="compositionally biased region" description="Polar residues" evidence="1">
    <location>
        <begin position="1005"/>
        <end position="1015"/>
    </location>
</feature>
<dbReference type="OrthoDB" id="976756at2"/>
<evidence type="ECO:0000256" key="1">
    <source>
        <dbReference type="SAM" id="MobiDB-lite"/>
    </source>
</evidence>
<dbReference type="EMBL" id="SDHZ01000001">
    <property type="protein sequence ID" value="RXK87380.1"/>
    <property type="molecule type" value="Genomic_DNA"/>
</dbReference>
<dbReference type="Proteomes" id="UP000290545">
    <property type="component" value="Unassembled WGS sequence"/>
</dbReference>
<dbReference type="InterPro" id="IPR022385">
    <property type="entry name" value="Rhs_assc_core"/>
</dbReference>
<feature type="compositionally biased region" description="Basic and acidic residues" evidence="1">
    <location>
        <begin position="994"/>
        <end position="1003"/>
    </location>
</feature>
<comment type="caution">
    <text evidence="2">The sequence shown here is derived from an EMBL/GenBank/DDBJ whole genome shotgun (WGS) entry which is preliminary data.</text>
</comment>
<dbReference type="NCBIfam" id="TIGR03696">
    <property type="entry name" value="Rhs_assc_core"/>
    <property type="match status" value="1"/>
</dbReference>
<feature type="region of interest" description="Disordered" evidence="1">
    <location>
        <begin position="994"/>
        <end position="1022"/>
    </location>
</feature>
<evidence type="ECO:0000313" key="2">
    <source>
        <dbReference type="EMBL" id="RXK87380.1"/>
    </source>
</evidence>
<evidence type="ECO:0000313" key="3">
    <source>
        <dbReference type="Proteomes" id="UP000290545"/>
    </source>
</evidence>